<sequence length="113" mass="12463">TANTYIYTTHSYTTTVTMQSLYLLGLLGCISATHLSSSWLDVFTTTRKLADSNLLPVSELNPPTNSHCPLIRPKLCPSPSNITSVIYLPYTTIICLPGETSLRTIEDQCPLTR</sequence>
<protein>
    <submittedName>
        <fullName evidence="2">Uncharacterized protein</fullName>
    </submittedName>
</protein>
<keyword evidence="3" id="KW-1185">Reference proteome</keyword>
<feature type="non-terminal residue" evidence="2">
    <location>
        <position position="113"/>
    </location>
</feature>
<keyword evidence="1" id="KW-1133">Transmembrane helix</keyword>
<evidence type="ECO:0000256" key="1">
    <source>
        <dbReference type="SAM" id="Phobius"/>
    </source>
</evidence>
<dbReference type="EMBL" id="CAXKWB010206055">
    <property type="protein sequence ID" value="CAL4259535.1"/>
    <property type="molecule type" value="Genomic_DNA"/>
</dbReference>
<feature type="non-terminal residue" evidence="2">
    <location>
        <position position="1"/>
    </location>
</feature>
<name>A0AAV2SZ89_MEGNR</name>
<evidence type="ECO:0000313" key="3">
    <source>
        <dbReference type="Proteomes" id="UP001497623"/>
    </source>
</evidence>
<gene>
    <name evidence="2" type="ORF">MNOR_LOCUS42148</name>
</gene>
<accession>A0AAV2SZ89</accession>
<organism evidence="2 3">
    <name type="scientific">Meganyctiphanes norvegica</name>
    <name type="common">Northern krill</name>
    <name type="synonym">Thysanopoda norvegica</name>
    <dbReference type="NCBI Taxonomy" id="48144"/>
    <lineage>
        <taxon>Eukaryota</taxon>
        <taxon>Metazoa</taxon>
        <taxon>Ecdysozoa</taxon>
        <taxon>Arthropoda</taxon>
        <taxon>Crustacea</taxon>
        <taxon>Multicrustacea</taxon>
        <taxon>Malacostraca</taxon>
        <taxon>Eumalacostraca</taxon>
        <taxon>Eucarida</taxon>
        <taxon>Euphausiacea</taxon>
        <taxon>Euphausiidae</taxon>
        <taxon>Meganyctiphanes</taxon>
    </lineage>
</organism>
<dbReference type="Proteomes" id="UP001497623">
    <property type="component" value="Unassembled WGS sequence"/>
</dbReference>
<feature type="transmembrane region" description="Helical" evidence="1">
    <location>
        <begin position="20"/>
        <end position="40"/>
    </location>
</feature>
<comment type="caution">
    <text evidence="2">The sequence shown here is derived from an EMBL/GenBank/DDBJ whole genome shotgun (WGS) entry which is preliminary data.</text>
</comment>
<evidence type="ECO:0000313" key="2">
    <source>
        <dbReference type="EMBL" id="CAL4259535.1"/>
    </source>
</evidence>
<proteinExistence type="predicted"/>
<reference evidence="2 3" key="1">
    <citation type="submission" date="2024-05" db="EMBL/GenBank/DDBJ databases">
        <authorList>
            <person name="Wallberg A."/>
        </authorList>
    </citation>
    <scope>NUCLEOTIDE SEQUENCE [LARGE SCALE GENOMIC DNA]</scope>
</reference>
<keyword evidence="1" id="KW-0812">Transmembrane</keyword>
<dbReference type="AlphaFoldDB" id="A0AAV2SZ89"/>
<keyword evidence="1" id="KW-0472">Membrane</keyword>